<name>D7THN6_VITVI</name>
<sequence length="400" mass="45152">MDMDIDSPAESNSLPPRYRIVQRLSLQGVPEEHLERLEPGLVAYVKENKFRVPELVSAILPTEEEVLEAYKECKASSKEDLVSPTMTEQFRESMRLLQWLMFYGEPLSALNKLAKISTGQRGVCGSVWGHNDIAYRCRTCEHDPTCAICVPCFQNGNHKDHDYSVIYTGGGCCDCGDVTAWKREGFCSKHKGAEQIQPLPEEFAKSVGPVLDALLVCWKNKLLFAENACQEYHKGSDRIGEFKKVANELTFVVVEMLTEFCQYSESLLSFISKRVFISDGLLDSLVRAERFLSKRVTRKLHELLLKLLGEPVFKYEFAKVFLSYYPILVNEAIKGCSDSVFKNYPLLSTFSVQIFTVPTLTPRLVKEMNLLALLMGCLGDIFCSCAGEDGRLQASFVRLL</sequence>
<comment type="catalytic activity">
    <reaction evidence="1 10">
        <text>S-ubiquitinyl-[E2 ubiquitin-conjugating enzyme]-L-cysteine + [acceptor protein]-L-lysine = [E2 ubiquitin-conjugating enzyme]-L-cysteine + N(6)-ubiquitinyl-[acceptor protein]-L-lysine.</text>
        <dbReference type="EC" id="2.3.2.27"/>
    </reaction>
</comment>
<keyword evidence="7 10" id="KW-0862">Zinc</keyword>
<dbReference type="Proteomes" id="UP000009183">
    <property type="component" value="Chromosome 8"/>
</dbReference>
<evidence type="ECO:0000256" key="6">
    <source>
        <dbReference type="ARBA" id="ARBA00022786"/>
    </source>
</evidence>
<dbReference type="EC" id="2.3.2.27" evidence="10"/>
<dbReference type="CDD" id="cd19673">
    <property type="entry name" value="UBR-box_UBR3"/>
    <property type="match status" value="1"/>
</dbReference>
<evidence type="ECO:0000256" key="3">
    <source>
        <dbReference type="ARBA" id="ARBA00022679"/>
    </source>
</evidence>
<dbReference type="SMART" id="SM00396">
    <property type="entry name" value="ZnF_UBR1"/>
    <property type="match status" value="1"/>
</dbReference>
<dbReference type="GO" id="GO:0071596">
    <property type="term" value="P:ubiquitin-dependent protein catabolic process via the N-end rule pathway"/>
    <property type="evidence" value="ECO:0007669"/>
    <property type="project" value="UniProtKB-UniRule"/>
</dbReference>
<dbReference type="EMBL" id="FN595991">
    <property type="protein sequence ID" value="CBI30552.3"/>
    <property type="molecule type" value="Genomic_DNA"/>
</dbReference>
<organism evidence="12 13">
    <name type="scientific">Vitis vinifera</name>
    <name type="common">Grape</name>
    <dbReference type="NCBI Taxonomy" id="29760"/>
    <lineage>
        <taxon>Eukaryota</taxon>
        <taxon>Viridiplantae</taxon>
        <taxon>Streptophyta</taxon>
        <taxon>Embryophyta</taxon>
        <taxon>Tracheophyta</taxon>
        <taxon>Spermatophyta</taxon>
        <taxon>Magnoliopsida</taxon>
        <taxon>eudicotyledons</taxon>
        <taxon>Gunneridae</taxon>
        <taxon>Pentapetalae</taxon>
        <taxon>rosids</taxon>
        <taxon>Vitales</taxon>
        <taxon>Vitaceae</taxon>
        <taxon>Viteae</taxon>
        <taxon>Vitis</taxon>
    </lineage>
</organism>
<dbReference type="PANTHER" id="PTHR21497">
    <property type="entry name" value="UBIQUITIN LIGASE E3 ALPHA-RELATED"/>
    <property type="match status" value="1"/>
</dbReference>
<dbReference type="Pfam" id="PF02207">
    <property type="entry name" value="zf-UBR"/>
    <property type="match status" value="1"/>
</dbReference>
<dbReference type="GO" id="GO:0016567">
    <property type="term" value="P:protein ubiquitination"/>
    <property type="evidence" value="ECO:0007669"/>
    <property type="project" value="UniProtKB-UniRule"/>
</dbReference>
<comment type="function">
    <text evidence="10">Ubiquitin ligase protein which is a component of the N-end rule pathway. Recognizes and binds to proteins bearing specific N-terminal residues that are destabilizing according to the N-end rule, leading to their ubiquitination and subsequent degradation.</text>
</comment>
<keyword evidence="5 10" id="KW-0863">Zinc-finger</keyword>
<keyword evidence="6 10" id="KW-0833">Ubl conjugation pathway</keyword>
<keyword evidence="13" id="KW-1185">Reference proteome</keyword>
<dbReference type="InterPro" id="IPR039164">
    <property type="entry name" value="UBR1-like"/>
</dbReference>
<evidence type="ECO:0000256" key="8">
    <source>
        <dbReference type="ARBA" id="ARBA00046341"/>
    </source>
</evidence>
<dbReference type="GO" id="GO:0008270">
    <property type="term" value="F:zinc ion binding"/>
    <property type="evidence" value="ECO:0007669"/>
    <property type="project" value="UniProtKB-UniRule"/>
</dbReference>
<dbReference type="OMA" id="TWIPDIV"/>
<gene>
    <name evidence="12" type="ordered locus">VIT_08s0007g00390</name>
</gene>
<evidence type="ECO:0000259" key="11">
    <source>
        <dbReference type="PROSITE" id="PS51157"/>
    </source>
</evidence>
<dbReference type="PANTHER" id="PTHR21497:SF53">
    <property type="entry name" value="E3 UBIQUITIN-PROTEIN LIGASE PRT6"/>
    <property type="match status" value="1"/>
</dbReference>
<evidence type="ECO:0000256" key="7">
    <source>
        <dbReference type="ARBA" id="ARBA00022833"/>
    </source>
</evidence>
<evidence type="ECO:0000256" key="2">
    <source>
        <dbReference type="ARBA" id="ARBA00004906"/>
    </source>
</evidence>
<dbReference type="GO" id="GO:0061630">
    <property type="term" value="F:ubiquitin protein ligase activity"/>
    <property type="evidence" value="ECO:0007669"/>
    <property type="project" value="UniProtKB-UniRule"/>
</dbReference>
<evidence type="ECO:0000256" key="9">
    <source>
        <dbReference type="PROSITE-ProRule" id="PRU00508"/>
    </source>
</evidence>
<evidence type="ECO:0000256" key="4">
    <source>
        <dbReference type="ARBA" id="ARBA00022723"/>
    </source>
</evidence>
<comment type="similarity">
    <text evidence="8 10">Belongs to the E3 ubiquitin-protein ligase UBR1-like family.</text>
</comment>
<protein>
    <recommendedName>
        <fullName evidence="10">E3 ubiquitin-protein ligase</fullName>
        <ecNumber evidence="10">2.3.2.27</ecNumber>
    </recommendedName>
</protein>
<dbReference type="InParanoid" id="D7THN6"/>
<feature type="domain" description="UBR-type" evidence="11">
    <location>
        <begin position="122"/>
        <end position="192"/>
    </location>
</feature>
<evidence type="ECO:0000313" key="13">
    <source>
        <dbReference type="Proteomes" id="UP000009183"/>
    </source>
</evidence>
<dbReference type="HOGENOM" id="CLU_689672_0_0_1"/>
<dbReference type="AlphaFoldDB" id="D7THN6"/>
<evidence type="ECO:0000256" key="1">
    <source>
        <dbReference type="ARBA" id="ARBA00000900"/>
    </source>
</evidence>
<dbReference type="UniPathway" id="UPA00143"/>
<dbReference type="Gene3D" id="2.10.110.30">
    <property type="match status" value="1"/>
</dbReference>
<feature type="zinc finger region" description="UBR-type" evidence="9">
    <location>
        <begin position="122"/>
        <end position="192"/>
    </location>
</feature>
<evidence type="ECO:0000256" key="10">
    <source>
        <dbReference type="RuleBase" id="RU366018"/>
    </source>
</evidence>
<keyword evidence="4 10" id="KW-0479">Metal-binding</keyword>
<dbReference type="PROSITE" id="PS51157">
    <property type="entry name" value="ZF_UBR"/>
    <property type="match status" value="1"/>
</dbReference>
<accession>D7THN6</accession>
<evidence type="ECO:0000313" key="12">
    <source>
        <dbReference type="EMBL" id="CBI30552.3"/>
    </source>
</evidence>
<dbReference type="InterPro" id="IPR003126">
    <property type="entry name" value="Znf_UBR"/>
</dbReference>
<dbReference type="eggNOG" id="KOG1140">
    <property type="taxonomic scope" value="Eukaryota"/>
</dbReference>
<reference evidence="13" key="1">
    <citation type="journal article" date="2007" name="Nature">
        <title>The grapevine genome sequence suggests ancestral hexaploidization in major angiosperm phyla.</title>
        <authorList>
            <consortium name="The French-Italian Public Consortium for Grapevine Genome Characterization."/>
            <person name="Jaillon O."/>
            <person name="Aury J.-M."/>
            <person name="Noel B."/>
            <person name="Policriti A."/>
            <person name="Clepet C."/>
            <person name="Casagrande A."/>
            <person name="Choisne N."/>
            <person name="Aubourg S."/>
            <person name="Vitulo N."/>
            <person name="Jubin C."/>
            <person name="Vezzi A."/>
            <person name="Legeai F."/>
            <person name="Hugueney P."/>
            <person name="Dasilva C."/>
            <person name="Horner D."/>
            <person name="Mica E."/>
            <person name="Jublot D."/>
            <person name="Poulain J."/>
            <person name="Bruyere C."/>
            <person name="Billault A."/>
            <person name="Segurens B."/>
            <person name="Gouyvenoux M."/>
            <person name="Ugarte E."/>
            <person name="Cattonaro F."/>
            <person name="Anthouard V."/>
            <person name="Vico V."/>
            <person name="Del Fabbro C."/>
            <person name="Alaux M."/>
            <person name="Di Gaspero G."/>
            <person name="Dumas V."/>
            <person name="Felice N."/>
            <person name="Paillard S."/>
            <person name="Juman I."/>
            <person name="Moroldo M."/>
            <person name="Scalabrin S."/>
            <person name="Canaguier A."/>
            <person name="Le Clainche I."/>
            <person name="Malacrida G."/>
            <person name="Durand E."/>
            <person name="Pesole G."/>
            <person name="Laucou V."/>
            <person name="Chatelet P."/>
            <person name="Merdinoglu D."/>
            <person name="Delledonne M."/>
            <person name="Pezzotti M."/>
            <person name="Lecharny A."/>
            <person name="Scarpelli C."/>
            <person name="Artiguenave F."/>
            <person name="Pe M.E."/>
            <person name="Valle G."/>
            <person name="Morgante M."/>
            <person name="Caboche M."/>
            <person name="Adam-Blondon A.-F."/>
            <person name="Weissenbach J."/>
            <person name="Quetier F."/>
            <person name="Wincker P."/>
        </authorList>
    </citation>
    <scope>NUCLEOTIDE SEQUENCE [LARGE SCALE GENOMIC DNA]</scope>
    <source>
        <strain evidence="13">cv. Pinot noir / PN40024</strain>
    </source>
</reference>
<dbReference type="PaxDb" id="29760-VIT_08s0007g00390.t01"/>
<dbReference type="STRING" id="29760.D7THN6"/>
<dbReference type="FunFam" id="2.10.110.30:FF:000002">
    <property type="entry name" value="Putative e3 ubiquitin-protein ligase ubr3"/>
    <property type="match status" value="1"/>
</dbReference>
<comment type="pathway">
    <text evidence="2 10">Protein modification; protein ubiquitination.</text>
</comment>
<proteinExistence type="inferred from homology"/>
<evidence type="ECO:0000256" key="5">
    <source>
        <dbReference type="ARBA" id="ARBA00022771"/>
    </source>
</evidence>
<keyword evidence="3 10" id="KW-0808">Transferase</keyword>